<feature type="domain" description="PPE" evidence="2">
    <location>
        <begin position="9"/>
        <end position="168"/>
    </location>
</feature>
<evidence type="ECO:0000313" key="4">
    <source>
        <dbReference type="Proteomes" id="UP000632454"/>
    </source>
</evidence>
<dbReference type="Proteomes" id="UP000632454">
    <property type="component" value="Unassembled WGS sequence"/>
</dbReference>
<evidence type="ECO:0000313" key="3">
    <source>
        <dbReference type="EMBL" id="GGF08147.1"/>
    </source>
</evidence>
<dbReference type="SUPFAM" id="SSF140459">
    <property type="entry name" value="PE/PPE dimer-like"/>
    <property type="match status" value="1"/>
</dbReference>
<comment type="similarity">
    <text evidence="1">Belongs to the mycobacterial PPE family.</text>
</comment>
<dbReference type="Pfam" id="PF00823">
    <property type="entry name" value="PPE"/>
    <property type="match status" value="1"/>
</dbReference>
<accession>A0ABQ1U3E4</accession>
<protein>
    <recommendedName>
        <fullName evidence="2">PPE domain-containing protein</fullName>
    </recommendedName>
</protein>
<dbReference type="InterPro" id="IPR000030">
    <property type="entry name" value="PPE_dom"/>
</dbReference>
<dbReference type="InterPro" id="IPR038332">
    <property type="entry name" value="PPE_sf"/>
</dbReference>
<sequence length="319" mass="32380">MIGFTGVRWETRQAERLSRDLSAGAGPKPLFEAGLAWASIASSLKDLDTEITQLRKSVVEGWSGSAAPGVLTALESLKSWVAQTSEMARNNAEAAERQAIAHTVAVAAMPDAAVIAGVAQLESALKMVVAPPSALISGGIARLDEQAVGMKAQASRVMESYEQATTPVSKPAHPPEAPKNLVDHKRAAEARAAAEAKMAASNGAAMAAAQGAMMAVAAMSGPRGQLRASDEFVSQTKRAEVRVDTVSGEEVVVGVDGTTVAPAGPTGAPFVPAAGIAQGSNSDATVVAATNYDSVQEVVPAGTTSAAPSVIGVTDRGEA</sequence>
<name>A0ABQ1U3E4_9NOCA</name>
<organism evidence="3 4">
    <name type="scientific">Williamsia phyllosphaerae</name>
    <dbReference type="NCBI Taxonomy" id="885042"/>
    <lineage>
        <taxon>Bacteria</taxon>
        <taxon>Bacillati</taxon>
        <taxon>Actinomycetota</taxon>
        <taxon>Actinomycetes</taxon>
        <taxon>Mycobacteriales</taxon>
        <taxon>Nocardiaceae</taxon>
        <taxon>Williamsia</taxon>
    </lineage>
</organism>
<evidence type="ECO:0000256" key="1">
    <source>
        <dbReference type="ARBA" id="ARBA00010652"/>
    </source>
</evidence>
<dbReference type="Gene3D" id="1.20.1260.20">
    <property type="entry name" value="PPE superfamily"/>
    <property type="match status" value="1"/>
</dbReference>
<dbReference type="EMBL" id="BMCS01000001">
    <property type="protein sequence ID" value="GGF08147.1"/>
    <property type="molecule type" value="Genomic_DNA"/>
</dbReference>
<comment type="caution">
    <text evidence="3">The sequence shown here is derived from an EMBL/GenBank/DDBJ whole genome shotgun (WGS) entry which is preliminary data.</text>
</comment>
<evidence type="ECO:0000259" key="2">
    <source>
        <dbReference type="Pfam" id="PF00823"/>
    </source>
</evidence>
<reference evidence="4" key="1">
    <citation type="journal article" date="2019" name="Int. J. Syst. Evol. Microbiol.">
        <title>The Global Catalogue of Microorganisms (GCM) 10K type strain sequencing project: providing services to taxonomists for standard genome sequencing and annotation.</title>
        <authorList>
            <consortium name="The Broad Institute Genomics Platform"/>
            <consortium name="The Broad Institute Genome Sequencing Center for Infectious Disease"/>
            <person name="Wu L."/>
            <person name="Ma J."/>
        </authorList>
    </citation>
    <scope>NUCLEOTIDE SEQUENCE [LARGE SCALE GENOMIC DNA]</scope>
    <source>
        <strain evidence="4">CCM 7855</strain>
    </source>
</reference>
<proteinExistence type="inferred from homology"/>
<gene>
    <name evidence="3" type="ORF">GCM10007298_00070</name>
</gene>
<dbReference type="RefSeq" id="WP_188485736.1">
    <property type="nucleotide sequence ID" value="NZ_BMCS01000001.1"/>
</dbReference>
<keyword evidence="4" id="KW-1185">Reference proteome</keyword>